<sequence length="74" mass="8734">MVVGNKILPNNKTPDKAIQNSNRYFHSCFISDTSNVHLYCKEEQDFLPWKYITILLQTCKIRKKDKMKQRSATI</sequence>
<evidence type="ECO:0000313" key="1">
    <source>
        <dbReference type="EMBL" id="EDP10128.1"/>
    </source>
</evidence>
<evidence type="ECO:0000313" key="2">
    <source>
        <dbReference type="Proteomes" id="UP000004090"/>
    </source>
</evidence>
<name>A8RF37_9FIRM</name>
<dbReference type="Proteomes" id="UP000004090">
    <property type="component" value="Unassembled WGS sequence"/>
</dbReference>
<dbReference type="STRING" id="428127.EUBDOL_02142"/>
<reference evidence="1 2" key="1">
    <citation type="submission" date="2007-09" db="EMBL/GenBank/DDBJ databases">
        <title>Draft genome sequence of Eubacterium dolichum (DSM 3991).</title>
        <authorList>
            <person name="Sudarsanam P."/>
            <person name="Ley R."/>
            <person name="Guruge J."/>
            <person name="Turnbaugh P.J."/>
            <person name="Mahowald M."/>
            <person name="Liep D."/>
            <person name="Gordon J."/>
        </authorList>
    </citation>
    <scope>NUCLEOTIDE SEQUENCE [LARGE SCALE GENOMIC DNA]</scope>
    <source>
        <strain evidence="1 2">DSM 3991</strain>
    </source>
</reference>
<dbReference type="HOGENOM" id="CLU_2682275_0_0_9"/>
<dbReference type="AlphaFoldDB" id="A8RF37"/>
<proteinExistence type="predicted"/>
<accession>A8RF37</accession>
<dbReference type="EMBL" id="ABAW02000025">
    <property type="protein sequence ID" value="EDP10128.1"/>
    <property type="molecule type" value="Genomic_DNA"/>
</dbReference>
<comment type="caution">
    <text evidence="1">The sequence shown here is derived from an EMBL/GenBank/DDBJ whole genome shotgun (WGS) entry which is preliminary data.</text>
</comment>
<gene>
    <name evidence="1" type="ORF">EUBDOL_02142</name>
</gene>
<protein>
    <submittedName>
        <fullName evidence="1">Uncharacterized protein</fullName>
    </submittedName>
</protein>
<organism evidence="1 2">
    <name type="scientific">Amedibacillus dolichus DSM 3991</name>
    <dbReference type="NCBI Taxonomy" id="428127"/>
    <lineage>
        <taxon>Bacteria</taxon>
        <taxon>Bacillati</taxon>
        <taxon>Bacillota</taxon>
        <taxon>Erysipelotrichia</taxon>
        <taxon>Erysipelotrichales</taxon>
        <taxon>Erysipelotrichaceae</taxon>
        <taxon>Amedibacillus</taxon>
    </lineage>
</organism>
<reference evidence="1 2" key="2">
    <citation type="submission" date="2007-09" db="EMBL/GenBank/DDBJ databases">
        <authorList>
            <person name="Fulton L."/>
            <person name="Clifton S."/>
            <person name="Fulton B."/>
            <person name="Xu J."/>
            <person name="Minx P."/>
            <person name="Pepin K.H."/>
            <person name="Johnson M."/>
            <person name="Thiruvilangam P."/>
            <person name="Bhonagiri V."/>
            <person name="Nash W.E."/>
            <person name="Mardis E.R."/>
            <person name="Wilson R.K."/>
        </authorList>
    </citation>
    <scope>NUCLEOTIDE SEQUENCE [LARGE SCALE GENOMIC DNA]</scope>
    <source>
        <strain evidence="1 2">DSM 3991</strain>
    </source>
</reference>